<accession>X1S1G4</accession>
<organism evidence="2">
    <name type="scientific">marine sediment metagenome</name>
    <dbReference type="NCBI Taxonomy" id="412755"/>
    <lineage>
        <taxon>unclassified sequences</taxon>
        <taxon>metagenomes</taxon>
        <taxon>ecological metagenomes</taxon>
    </lineage>
</organism>
<dbReference type="GO" id="GO:0050511">
    <property type="term" value="F:undecaprenyldiphospho-muramoylpentapeptide beta-N-acetylglucosaminyltransferase activity"/>
    <property type="evidence" value="ECO:0007669"/>
    <property type="project" value="TreeGrafter"/>
</dbReference>
<dbReference type="PANTHER" id="PTHR21015:SF22">
    <property type="entry name" value="GLYCOSYLTRANSFERASE"/>
    <property type="match status" value="1"/>
</dbReference>
<dbReference type="Pfam" id="PF04101">
    <property type="entry name" value="Glyco_tran_28_C"/>
    <property type="match status" value="1"/>
</dbReference>
<dbReference type="Gene3D" id="3.40.50.2000">
    <property type="entry name" value="Glycogen Phosphorylase B"/>
    <property type="match status" value="1"/>
</dbReference>
<comment type="caution">
    <text evidence="2">The sequence shown here is derived from an EMBL/GenBank/DDBJ whole genome shotgun (WGS) entry which is preliminary data.</text>
</comment>
<dbReference type="PANTHER" id="PTHR21015">
    <property type="entry name" value="UDP-N-ACETYLGLUCOSAMINE--N-ACETYLMURAMYL-(PENTAPEPTIDE) PYROPHOSPHORYL-UNDECAPRENOL N-ACETYLGLUCOSAMINE TRANSFERASE 1"/>
    <property type="match status" value="1"/>
</dbReference>
<evidence type="ECO:0000259" key="1">
    <source>
        <dbReference type="Pfam" id="PF04101"/>
    </source>
</evidence>
<evidence type="ECO:0000313" key="2">
    <source>
        <dbReference type="EMBL" id="GAI86882.1"/>
    </source>
</evidence>
<dbReference type="SUPFAM" id="SSF53756">
    <property type="entry name" value="UDP-Glycosyltransferase/glycogen phosphorylase"/>
    <property type="match status" value="1"/>
</dbReference>
<dbReference type="EMBL" id="BARW01007348">
    <property type="protein sequence ID" value="GAI86882.1"/>
    <property type="molecule type" value="Genomic_DNA"/>
</dbReference>
<proteinExistence type="predicted"/>
<protein>
    <recommendedName>
        <fullName evidence="1">Glycosyl transferase family 28 C-terminal domain-containing protein</fullName>
    </recommendedName>
</protein>
<gene>
    <name evidence="2" type="ORF">S12H4_15326</name>
</gene>
<name>X1S1G4_9ZZZZ</name>
<feature type="domain" description="Glycosyl transferase family 28 C-terminal" evidence="1">
    <location>
        <begin position="1"/>
        <end position="152"/>
    </location>
</feature>
<dbReference type="InterPro" id="IPR007235">
    <property type="entry name" value="Glyco_trans_28_C"/>
</dbReference>
<dbReference type="AlphaFoldDB" id="X1S1G4"/>
<reference evidence="2" key="1">
    <citation type="journal article" date="2014" name="Front. Microbiol.">
        <title>High frequency of phylogenetically diverse reductive dehalogenase-homologous genes in deep subseafloor sedimentary metagenomes.</title>
        <authorList>
            <person name="Kawai M."/>
            <person name="Futagami T."/>
            <person name="Toyoda A."/>
            <person name="Takaki Y."/>
            <person name="Nishi S."/>
            <person name="Hori S."/>
            <person name="Arai W."/>
            <person name="Tsubouchi T."/>
            <person name="Morono Y."/>
            <person name="Uchiyama I."/>
            <person name="Ito T."/>
            <person name="Fujiyama A."/>
            <person name="Inagaki F."/>
            <person name="Takami H."/>
        </authorList>
    </citation>
    <scope>NUCLEOTIDE SEQUENCE</scope>
    <source>
        <strain evidence="2">Expedition CK06-06</strain>
    </source>
</reference>
<sequence>NQKISESLPLLKDERDFLAIFHQTGEKDCEWVKNQYAQNKFVDVTVAPFFHDMAHYFQKSDLIISRAGASTIAELIAAQKASLLVPFSKATDDHQTLNARELENIDGADIMLEEEFTAHAFAQKILNYIQDKERITQMEQNLKQIRTENVAEKISDLCIEIMEKQARRTSIG</sequence>
<feature type="non-terminal residue" evidence="2">
    <location>
        <position position="1"/>
    </location>
</feature>
<dbReference type="CDD" id="cd03785">
    <property type="entry name" value="GT28_MurG"/>
    <property type="match status" value="1"/>
</dbReference>